<evidence type="ECO:0000256" key="5">
    <source>
        <dbReference type="ARBA" id="ARBA00022801"/>
    </source>
</evidence>
<dbReference type="SUPFAM" id="SSF51445">
    <property type="entry name" value="(Trans)glycosidases"/>
    <property type="match status" value="1"/>
</dbReference>
<dbReference type="EMBL" id="FN653052">
    <property type="protein sequence ID" value="CBY19609.1"/>
    <property type="molecule type" value="Genomic_DNA"/>
</dbReference>
<dbReference type="CDD" id="cd22419">
    <property type="entry name" value="KH-I_ASCC1"/>
    <property type="match status" value="1"/>
</dbReference>
<dbReference type="InterPro" id="IPR036612">
    <property type="entry name" value="KH_dom_type_1_sf"/>
</dbReference>
<evidence type="ECO:0000259" key="8">
    <source>
        <dbReference type="SMART" id="SM00322"/>
    </source>
</evidence>
<dbReference type="SMART" id="SM00812">
    <property type="entry name" value="Alpha_L_fucos"/>
    <property type="match status" value="1"/>
</dbReference>
<dbReference type="GO" id="GO:0006004">
    <property type="term" value="P:fucose metabolic process"/>
    <property type="evidence" value="ECO:0007669"/>
    <property type="project" value="InterPro"/>
</dbReference>
<dbReference type="Pfam" id="PF01120">
    <property type="entry name" value="Alpha_L_fucos"/>
    <property type="match status" value="1"/>
</dbReference>
<keyword evidence="5" id="KW-0378">Hydrolase</keyword>
<dbReference type="AlphaFoldDB" id="E4XHQ2"/>
<dbReference type="SUPFAM" id="SSF54791">
    <property type="entry name" value="Eukaryotic type KH-domain (KH-domain type I)"/>
    <property type="match status" value="1"/>
</dbReference>
<dbReference type="InterPro" id="IPR016286">
    <property type="entry name" value="FUC_metazoa-typ"/>
</dbReference>
<dbReference type="Gene3D" id="3.30.1370.10">
    <property type="entry name" value="K Homology domain, type 1"/>
    <property type="match status" value="1"/>
</dbReference>
<dbReference type="Pfam" id="PF00013">
    <property type="entry name" value="KH_1"/>
    <property type="match status" value="1"/>
</dbReference>
<dbReference type="InterPro" id="IPR004087">
    <property type="entry name" value="KH_dom"/>
</dbReference>
<evidence type="ECO:0000256" key="2">
    <source>
        <dbReference type="ARBA" id="ARBA00007951"/>
    </source>
</evidence>
<dbReference type="PROSITE" id="PS50084">
    <property type="entry name" value="KH_TYPE_1"/>
    <property type="match status" value="1"/>
</dbReference>
<evidence type="ECO:0000313" key="9">
    <source>
        <dbReference type="EMBL" id="CBY19609.1"/>
    </source>
</evidence>
<dbReference type="PRINTS" id="PR00741">
    <property type="entry name" value="GLHYDRLASE29"/>
</dbReference>
<dbReference type="GO" id="GO:0005764">
    <property type="term" value="C:lysosome"/>
    <property type="evidence" value="ECO:0007669"/>
    <property type="project" value="TreeGrafter"/>
</dbReference>
<dbReference type="Proteomes" id="UP000001307">
    <property type="component" value="Unassembled WGS sequence"/>
</dbReference>
<dbReference type="SMART" id="SM00322">
    <property type="entry name" value="KH"/>
    <property type="match status" value="1"/>
</dbReference>
<accession>E4XHQ2</accession>
<name>E4XHQ2_OIKDI</name>
<comment type="similarity">
    <text evidence="2">Belongs to the glycosyl hydrolase 29 family.</text>
</comment>
<dbReference type="InterPro" id="IPR004088">
    <property type="entry name" value="KH_dom_type_1"/>
</dbReference>
<proteinExistence type="inferred from homology"/>
<feature type="domain" description="K Homology" evidence="8">
    <location>
        <begin position="72"/>
        <end position="140"/>
    </location>
</feature>
<dbReference type="Gene3D" id="3.90.1140.10">
    <property type="entry name" value="Cyclic phosphodiesterase"/>
    <property type="match status" value="1"/>
</dbReference>
<dbReference type="GO" id="GO:0004560">
    <property type="term" value="F:alpha-L-fucosidase activity"/>
    <property type="evidence" value="ECO:0007669"/>
    <property type="project" value="UniProtKB-EC"/>
</dbReference>
<dbReference type="Gene3D" id="3.20.20.80">
    <property type="entry name" value="Glycosidases"/>
    <property type="match status" value="1"/>
</dbReference>
<protein>
    <recommendedName>
        <fullName evidence="3">alpha-L-fucosidase</fullName>
        <ecNumber evidence="3">3.2.1.51</ecNumber>
    </recommendedName>
</protein>
<keyword evidence="7" id="KW-0694">RNA-binding</keyword>
<dbReference type="InterPro" id="IPR057739">
    <property type="entry name" value="Glyco_hydro_29_N"/>
</dbReference>
<keyword evidence="4" id="KW-0732">Signal</keyword>
<dbReference type="InParanoid" id="E4XHQ2"/>
<keyword evidence="10" id="KW-1185">Reference proteome</keyword>
<dbReference type="OrthoDB" id="6039950at2759"/>
<organism evidence="9">
    <name type="scientific">Oikopleura dioica</name>
    <name type="common">Tunicate</name>
    <dbReference type="NCBI Taxonomy" id="34765"/>
    <lineage>
        <taxon>Eukaryota</taxon>
        <taxon>Metazoa</taxon>
        <taxon>Chordata</taxon>
        <taxon>Tunicata</taxon>
        <taxon>Appendicularia</taxon>
        <taxon>Copelata</taxon>
        <taxon>Oikopleuridae</taxon>
        <taxon>Oikopleura</taxon>
    </lineage>
</organism>
<dbReference type="GO" id="GO:0003723">
    <property type="term" value="F:RNA binding"/>
    <property type="evidence" value="ECO:0007669"/>
    <property type="project" value="UniProtKB-UniRule"/>
</dbReference>
<evidence type="ECO:0000256" key="1">
    <source>
        <dbReference type="ARBA" id="ARBA00004071"/>
    </source>
</evidence>
<evidence type="ECO:0000256" key="4">
    <source>
        <dbReference type="ARBA" id="ARBA00022729"/>
    </source>
</evidence>
<dbReference type="Pfam" id="PF10469">
    <property type="entry name" value="AKAP7_NLS"/>
    <property type="match status" value="1"/>
</dbReference>
<dbReference type="InterPro" id="IPR000933">
    <property type="entry name" value="Glyco_hydro_29"/>
</dbReference>
<evidence type="ECO:0000256" key="7">
    <source>
        <dbReference type="PROSITE-ProRule" id="PRU00117"/>
    </source>
</evidence>
<dbReference type="PANTHER" id="PTHR10030">
    <property type="entry name" value="ALPHA-L-FUCOSIDASE"/>
    <property type="match status" value="1"/>
</dbReference>
<dbReference type="GO" id="GO:0016139">
    <property type="term" value="P:glycoside catabolic process"/>
    <property type="evidence" value="ECO:0007669"/>
    <property type="project" value="TreeGrafter"/>
</dbReference>
<evidence type="ECO:0000256" key="3">
    <source>
        <dbReference type="ARBA" id="ARBA00012662"/>
    </source>
</evidence>
<dbReference type="EC" id="3.2.1.51" evidence="3"/>
<dbReference type="PANTHER" id="PTHR10030:SF37">
    <property type="entry name" value="ALPHA-L-FUCOSIDASE-RELATED"/>
    <property type="match status" value="1"/>
</dbReference>
<dbReference type="InterPro" id="IPR019510">
    <property type="entry name" value="AKAP7-like_phosphoesterase"/>
</dbReference>
<evidence type="ECO:0000256" key="6">
    <source>
        <dbReference type="ARBA" id="ARBA00023295"/>
    </source>
</evidence>
<reference evidence="9" key="1">
    <citation type="journal article" date="2010" name="Science">
        <title>Plasticity of animal genome architecture unmasked by rapid evolution of a pelagic tunicate.</title>
        <authorList>
            <person name="Denoeud F."/>
            <person name="Henriet S."/>
            <person name="Mungpakdee S."/>
            <person name="Aury J.M."/>
            <person name="Da Silva C."/>
            <person name="Brinkmann H."/>
            <person name="Mikhaleva J."/>
            <person name="Olsen L.C."/>
            <person name="Jubin C."/>
            <person name="Canestro C."/>
            <person name="Bouquet J.M."/>
            <person name="Danks G."/>
            <person name="Poulain J."/>
            <person name="Campsteijn C."/>
            <person name="Adamski M."/>
            <person name="Cross I."/>
            <person name="Yadetie F."/>
            <person name="Muffato M."/>
            <person name="Louis A."/>
            <person name="Butcher S."/>
            <person name="Tsagkogeorga G."/>
            <person name="Konrad A."/>
            <person name="Singh S."/>
            <person name="Jensen M.F."/>
            <person name="Cong E.H."/>
            <person name="Eikeseth-Otteraa H."/>
            <person name="Noel B."/>
            <person name="Anthouard V."/>
            <person name="Porcel B.M."/>
            <person name="Kachouri-Lafond R."/>
            <person name="Nishino A."/>
            <person name="Ugolini M."/>
            <person name="Chourrout P."/>
            <person name="Nishida H."/>
            <person name="Aasland R."/>
            <person name="Huzurbazar S."/>
            <person name="Westhof E."/>
            <person name="Delsuc F."/>
            <person name="Lehrach H."/>
            <person name="Reinhardt R."/>
            <person name="Weissenbach J."/>
            <person name="Roy S.W."/>
            <person name="Artiguenave F."/>
            <person name="Postlethwait J.H."/>
            <person name="Manak J.R."/>
            <person name="Thompson E.M."/>
            <person name="Jaillon O."/>
            <person name="Du Pasquier L."/>
            <person name="Boudinot P."/>
            <person name="Liberles D.A."/>
            <person name="Volff J.N."/>
            <person name="Philippe H."/>
            <person name="Lenhard B."/>
            <person name="Roest Crollius H."/>
            <person name="Wincker P."/>
            <person name="Chourrout D."/>
        </authorList>
    </citation>
    <scope>NUCLEOTIDE SEQUENCE [LARGE SCALE GENOMIC DNA]</scope>
</reference>
<sequence length="935" mass="108253">MGVFGDDSDQGILRPAIIKCGQNCRFMDYSSPRMEEQEDYDSGNINYDEYDEDYNDEPSCIPETALKPVAGGKFEYIQEVPYVLHGVLNGFQGKNIKRIQTDCNVKVQLPHRNSKSDDVRIIGSRQGIDKASTQIELLVDGKRFNRPMTHFLTFRLSKSDGIMEKFQTWKQEVLGKFAFDERLFQSPSKLHLTIGVLHLLSQKEINRVQELLNGRVKETINSLLADLELQEVKLNMEGIEIMNDDPYMTDVVYAKISDPDEVLQNISEEIMNIFKEEELAEAKYNRVKIHCTVMNSKFVRKAEEKLGKKNDRTRHTYDASQMVRDYENYDFGKIVIDEVLFHENAENNKAPDGYYKTIDSCDLLYCRDICSQKMSLCRIEIFIAVAAFALCYLLLQGYNFNQKAFAHLYTHKTYEPSLASLSKHDAPMWWKDSKFGIFIHWGLYSVPGFAPTEYMWSERENVDNVTWFKNHPYAEWYMNTYRIKGSPSREFHKKNFGKESYMDAFVPRFNQAISEWEPKNMAALFKSAGAKYAVLTSKHHDGFTLWPSNVPNPYRSPEHTAIERDLVGELGKAIKHSGMKYGLYYSGGLDWSFPGSLDGKCKDYDEEYSNYATSHLYELMERYKPCILWNDINFPDYEKNERLYEVFAHFYSKVCPGHGIVNNRWQIKNGFNGDFLTPEYQIQDVVNTTQPWETTRGIGFSFGYNRNEGEKETMSSVDIVKMLIDIVSKGGNLLLDVGPLPNGSISAIQERRLRDVGAWMSINSEGIYHSRPFLPDGAIPTGNFRYVRSKDYMALYVHVLDWDHSSFKKGVIDIPMKLKGFVIVEQFINPNSQKRAASNPKKRQNRSSWCSFHRKEDADCFPNFHAKTASQGGHDHWFLKPFEKLSMPATHYTSMCYLIIYIYPSVPQPQIFCSIRVINNIYSSYFILFHLFPPE</sequence>
<keyword evidence="6" id="KW-0326">Glycosidase</keyword>
<comment type="function">
    <text evidence="1">Alpha-L-fucosidase is responsible for hydrolyzing the alpha-1,6-linked fucose joined to the reducing-end N-acetylglucosamine of the carbohydrate moieties of glycoproteins.</text>
</comment>
<evidence type="ECO:0000313" key="10">
    <source>
        <dbReference type="Proteomes" id="UP000001307"/>
    </source>
</evidence>
<dbReference type="InterPro" id="IPR017853">
    <property type="entry name" value="GH"/>
</dbReference>
<dbReference type="InterPro" id="IPR047538">
    <property type="entry name" value="KH-I_ASCC1"/>
</dbReference>
<gene>
    <name evidence="9" type="ORF">GSOID_T00011033001</name>
</gene>